<comment type="catalytic activity">
    <reaction evidence="13">
        <text>2 Fe(III)-[cytochrome b5] + NADH = 2 Fe(II)-[cytochrome b5] + NAD(+) + H(+)</text>
        <dbReference type="Rhea" id="RHEA:46680"/>
        <dbReference type="Rhea" id="RHEA-COMP:10438"/>
        <dbReference type="Rhea" id="RHEA-COMP:10439"/>
        <dbReference type="ChEBI" id="CHEBI:15378"/>
        <dbReference type="ChEBI" id="CHEBI:29033"/>
        <dbReference type="ChEBI" id="CHEBI:29034"/>
        <dbReference type="ChEBI" id="CHEBI:57540"/>
        <dbReference type="ChEBI" id="CHEBI:57945"/>
        <dbReference type="EC" id="1.6.2.2"/>
    </reaction>
</comment>
<dbReference type="InterPro" id="IPR008333">
    <property type="entry name" value="Cbr1-like_FAD-bd_dom"/>
</dbReference>
<keyword evidence="9 13" id="KW-0520">NAD</keyword>
<dbReference type="FunFam" id="3.40.50.80:FF:000005">
    <property type="entry name" value="NADH-cytochrome b5 reductase"/>
    <property type="match status" value="1"/>
</dbReference>
<dbReference type="PANTHER" id="PTHR19370">
    <property type="entry name" value="NADH-CYTOCHROME B5 REDUCTASE"/>
    <property type="match status" value="1"/>
</dbReference>
<dbReference type="InterPro" id="IPR017938">
    <property type="entry name" value="Riboflavin_synthase-like_b-brl"/>
</dbReference>
<feature type="binding site" evidence="12">
    <location>
        <position position="97"/>
    </location>
    <ligand>
        <name>FAD</name>
        <dbReference type="ChEBI" id="CHEBI:57692"/>
    </ligand>
</feature>
<keyword evidence="5 12" id="KW-0274">FAD</keyword>
<keyword evidence="17" id="KW-1185">Reference proteome</keyword>
<keyword evidence="6" id="KW-0443">Lipid metabolism</keyword>
<dbReference type="InterPro" id="IPR001433">
    <property type="entry name" value="OxRdtase_FAD/NAD-bd"/>
</dbReference>
<dbReference type="EC" id="1.6.2.2" evidence="13"/>
<dbReference type="InterPro" id="IPR017927">
    <property type="entry name" value="FAD-bd_FR_type"/>
</dbReference>
<dbReference type="GO" id="GO:0090524">
    <property type="term" value="F:cytochrome-b5 reductase activity, acting on NADH"/>
    <property type="evidence" value="ECO:0007669"/>
    <property type="project" value="UniProtKB-EC"/>
</dbReference>
<keyword evidence="14" id="KW-0472">Membrane</keyword>
<feature type="binding site" evidence="12">
    <location>
        <position position="95"/>
    </location>
    <ligand>
        <name>FAD</name>
        <dbReference type="ChEBI" id="CHEBI:57692"/>
    </ligand>
</feature>
<name>A0A8C4NDH5_EPTBU</name>
<evidence type="ECO:0000256" key="7">
    <source>
        <dbReference type="ARBA" id="ARBA00023002"/>
    </source>
</evidence>
<evidence type="ECO:0000256" key="1">
    <source>
        <dbReference type="ARBA" id="ARBA00001974"/>
    </source>
</evidence>
<organism evidence="16 17">
    <name type="scientific">Eptatretus burgeri</name>
    <name type="common">Inshore hagfish</name>
    <dbReference type="NCBI Taxonomy" id="7764"/>
    <lineage>
        <taxon>Eukaryota</taxon>
        <taxon>Metazoa</taxon>
        <taxon>Chordata</taxon>
        <taxon>Craniata</taxon>
        <taxon>Vertebrata</taxon>
        <taxon>Cyclostomata</taxon>
        <taxon>Myxini</taxon>
        <taxon>Myxiniformes</taxon>
        <taxon>Myxinidae</taxon>
        <taxon>Eptatretinae</taxon>
        <taxon>Eptatretus</taxon>
    </lineage>
</organism>
<feature type="binding site" evidence="12">
    <location>
        <position position="188"/>
    </location>
    <ligand>
        <name>FAD</name>
        <dbReference type="ChEBI" id="CHEBI:57692"/>
    </ligand>
</feature>
<dbReference type="Pfam" id="PF00175">
    <property type="entry name" value="NAD_binding_1"/>
    <property type="match status" value="1"/>
</dbReference>
<keyword evidence="3" id="KW-0444">Lipid biosynthesis</keyword>
<evidence type="ECO:0000256" key="8">
    <source>
        <dbReference type="ARBA" id="ARBA00023011"/>
    </source>
</evidence>
<keyword evidence="14" id="KW-1133">Transmembrane helix</keyword>
<evidence type="ECO:0000256" key="5">
    <source>
        <dbReference type="ARBA" id="ARBA00022827"/>
    </source>
</evidence>
<dbReference type="PROSITE" id="PS51384">
    <property type="entry name" value="FAD_FR"/>
    <property type="match status" value="1"/>
</dbReference>
<keyword evidence="14" id="KW-0812">Transmembrane</keyword>
<evidence type="ECO:0000313" key="16">
    <source>
        <dbReference type="Ensembl" id="ENSEBUP00000005271.1"/>
    </source>
</evidence>
<dbReference type="InterPro" id="IPR039261">
    <property type="entry name" value="FNR_nucleotide-bd"/>
</dbReference>
<dbReference type="FunFam" id="2.40.30.10:FF:000021">
    <property type="entry name" value="NADH-cytochrome b5 reductase"/>
    <property type="match status" value="1"/>
</dbReference>
<dbReference type="AlphaFoldDB" id="A0A8C4NDH5"/>
<evidence type="ECO:0000256" key="3">
    <source>
        <dbReference type="ARBA" id="ARBA00022516"/>
    </source>
</evidence>
<evidence type="ECO:0000256" key="12">
    <source>
        <dbReference type="PIRSR" id="PIRSR601834-1"/>
    </source>
</evidence>
<feature type="domain" description="FAD-binding FR-type" evidence="15">
    <location>
        <begin position="43"/>
        <end position="155"/>
    </location>
</feature>
<feature type="binding site" evidence="12">
    <location>
        <position position="114"/>
    </location>
    <ligand>
        <name>FAD</name>
        <dbReference type="ChEBI" id="CHEBI:57692"/>
    </ligand>
</feature>
<dbReference type="GeneTree" id="ENSGT00940000153962"/>
<feature type="binding site" evidence="12">
    <location>
        <position position="129"/>
    </location>
    <ligand>
        <name>FAD</name>
        <dbReference type="ChEBI" id="CHEBI:57692"/>
    </ligand>
</feature>
<proteinExistence type="inferred from homology"/>
<sequence length="304" mass="33416">MGNVGTPVCVALGVAVLTAIGGVAYTLWSHRKRRVPTTLLDSNVKVPLRLVDKETVTHNTRRFRFALPTPKHCLGFAVGQHIYLSAKIDGSLVVRPYTPVSSNADLGYVDLVIKIYKKGVHPKFPEGGKMSQYLDNLRNGDTVDFKGPDGKLLYQGKGSIAISSGKTSAPKTQKVSRLGLIAGGTGITPVLQLIRQITKDRNDHTSCHLIFANETEEDILLRGELEDLQSRFPTKLKIWYTLSNPPDGWGYSKGHITDDMIRTQLPGPSDDTMVLMCGPPPMIENACIPNLHKLGYAQDMMFAY</sequence>
<feature type="binding site" evidence="12">
    <location>
        <position position="96"/>
    </location>
    <ligand>
        <name>FAD</name>
        <dbReference type="ChEBI" id="CHEBI:57692"/>
    </ligand>
</feature>
<keyword evidence="6" id="KW-0752">Steroid biosynthesis</keyword>
<evidence type="ECO:0000256" key="4">
    <source>
        <dbReference type="ARBA" id="ARBA00022630"/>
    </source>
</evidence>
<dbReference type="PANTHER" id="PTHR19370:SF185">
    <property type="entry name" value="NADH-CYTOCHROME B5 REDUCTASE"/>
    <property type="match status" value="1"/>
</dbReference>
<dbReference type="SUPFAM" id="SSF52343">
    <property type="entry name" value="Ferredoxin reductase-like, C-terminal NADP-linked domain"/>
    <property type="match status" value="1"/>
</dbReference>
<feature type="binding site" evidence="12">
    <location>
        <position position="131"/>
    </location>
    <ligand>
        <name>FAD</name>
        <dbReference type="ChEBI" id="CHEBI:57692"/>
    </ligand>
</feature>
<reference evidence="16" key="1">
    <citation type="submission" date="2025-08" db="UniProtKB">
        <authorList>
            <consortium name="Ensembl"/>
        </authorList>
    </citation>
    <scope>IDENTIFICATION</scope>
</reference>
<dbReference type="OMA" id="CLDPENW"/>
<keyword evidence="4 12" id="KW-0285">Flavoprotein</keyword>
<dbReference type="Ensembl" id="ENSEBUT00000005709.1">
    <property type="protein sequence ID" value="ENSEBUP00000005271.1"/>
    <property type="gene ID" value="ENSEBUG00000003603.1"/>
</dbReference>
<dbReference type="Proteomes" id="UP000694388">
    <property type="component" value="Unplaced"/>
</dbReference>
<dbReference type="CDD" id="cd06183">
    <property type="entry name" value="cyt_b5_reduct_like"/>
    <property type="match status" value="1"/>
</dbReference>
<feature type="binding site" evidence="12">
    <location>
        <position position="130"/>
    </location>
    <ligand>
        <name>FAD</name>
        <dbReference type="ChEBI" id="CHEBI:57692"/>
    </ligand>
</feature>
<evidence type="ECO:0000256" key="14">
    <source>
        <dbReference type="SAM" id="Phobius"/>
    </source>
</evidence>
<comment type="similarity">
    <text evidence="2 13">Belongs to the flavoprotein pyridine nucleotide cytochrome reductase family.</text>
</comment>
<dbReference type="Gene3D" id="3.40.50.80">
    <property type="entry name" value="Nucleotide-binding domain of ferredoxin-NADP reductase (FNR) module"/>
    <property type="match status" value="1"/>
</dbReference>
<accession>A0A8C4NDH5</accession>
<keyword evidence="11" id="KW-0753">Steroid metabolism</keyword>
<comment type="cofactor">
    <cofactor evidence="1 12 13">
        <name>FAD</name>
        <dbReference type="ChEBI" id="CHEBI:57692"/>
    </cofactor>
</comment>
<dbReference type="InterPro" id="IPR001709">
    <property type="entry name" value="Flavoprot_Pyr_Nucl_cyt_Rdtase"/>
</dbReference>
<evidence type="ECO:0000259" key="15">
    <source>
        <dbReference type="PROSITE" id="PS51384"/>
    </source>
</evidence>
<dbReference type="InterPro" id="IPR001834">
    <property type="entry name" value="CBR-like"/>
</dbReference>
<reference evidence="16" key="2">
    <citation type="submission" date="2025-09" db="UniProtKB">
        <authorList>
            <consortium name="Ensembl"/>
        </authorList>
    </citation>
    <scope>IDENTIFICATION</scope>
</reference>
<evidence type="ECO:0000256" key="2">
    <source>
        <dbReference type="ARBA" id="ARBA00006105"/>
    </source>
</evidence>
<evidence type="ECO:0000313" key="17">
    <source>
        <dbReference type="Proteomes" id="UP000694388"/>
    </source>
</evidence>
<keyword evidence="8" id="KW-0756">Sterol biosynthesis</keyword>
<dbReference type="PRINTS" id="PR00406">
    <property type="entry name" value="CYTB5RDTASE"/>
</dbReference>
<feature type="transmembrane region" description="Helical" evidence="14">
    <location>
        <begin position="6"/>
        <end position="28"/>
    </location>
</feature>
<dbReference type="SUPFAM" id="SSF63380">
    <property type="entry name" value="Riboflavin synthase domain-like"/>
    <property type="match status" value="1"/>
</dbReference>
<keyword evidence="10" id="KW-1207">Sterol metabolism</keyword>
<dbReference type="Pfam" id="PF00970">
    <property type="entry name" value="FAD_binding_6"/>
    <property type="match status" value="1"/>
</dbReference>
<dbReference type="GO" id="GO:0016126">
    <property type="term" value="P:sterol biosynthetic process"/>
    <property type="evidence" value="ECO:0007669"/>
    <property type="project" value="UniProtKB-KW"/>
</dbReference>
<dbReference type="GO" id="GO:0005739">
    <property type="term" value="C:mitochondrion"/>
    <property type="evidence" value="ECO:0007669"/>
    <property type="project" value="TreeGrafter"/>
</dbReference>
<evidence type="ECO:0000256" key="13">
    <source>
        <dbReference type="RuleBase" id="RU361226"/>
    </source>
</evidence>
<protein>
    <recommendedName>
        <fullName evidence="13">NADH-cytochrome b5 reductase</fullName>
        <ecNumber evidence="13">1.6.2.2</ecNumber>
    </recommendedName>
</protein>
<dbReference type="Gene3D" id="2.40.30.10">
    <property type="entry name" value="Translation factors"/>
    <property type="match status" value="1"/>
</dbReference>
<evidence type="ECO:0000256" key="6">
    <source>
        <dbReference type="ARBA" id="ARBA00022955"/>
    </source>
</evidence>
<keyword evidence="7 13" id="KW-0560">Oxidoreductase</keyword>
<dbReference type="GO" id="GO:0071949">
    <property type="term" value="F:FAD binding"/>
    <property type="evidence" value="ECO:0007669"/>
    <property type="project" value="TreeGrafter"/>
</dbReference>
<evidence type="ECO:0000256" key="10">
    <source>
        <dbReference type="ARBA" id="ARBA00023166"/>
    </source>
</evidence>
<dbReference type="PRINTS" id="PR00371">
    <property type="entry name" value="FPNCR"/>
</dbReference>
<feature type="binding site" evidence="12">
    <location>
        <position position="112"/>
    </location>
    <ligand>
        <name>FAD</name>
        <dbReference type="ChEBI" id="CHEBI:57692"/>
    </ligand>
</feature>
<evidence type="ECO:0000256" key="11">
    <source>
        <dbReference type="ARBA" id="ARBA00023221"/>
    </source>
</evidence>
<evidence type="ECO:0000256" key="9">
    <source>
        <dbReference type="ARBA" id="ARBA00023027"/>
    </source>
</evidence>